<feature type="domain" description="RING-type" evidence="5">
    <location>
        <begin position="12"/>
        <end position="50"/>
    </location>
</feature>
<keyword evidence="2 4" id="KW-0863">Zinc-finger</keyword>
<dbReference type="OrthoDB" id="441210at2759"/>
<dbReference type="InterPro" id="IPR013083">
    <property type="entry name" value="Znf_RING/FYVE/PHD"/>
</dbReference>
<evidence type="ECO:0000256" key="4">
    <source>
        <dbReference type="PROSITE-ProRule" id="PRU00175"/>
    </source>
</evidence>
<dbReference type="InterPro" id="IPR017907">
    <property type="entry name" value="Znf_RING_CS"/>
</dbReference>
<organism evidence="6 8">
    <name type="scientific">Basidiobolus meristosporus CBS 931.73</name>
    <dbReference type="NCBI Taxonomy" id="1314790"/>
    <lineage>
        <taxon>Eukaryota</taxon>
        <taxon>Fungi</taxon>
        <taxon>Fungi incertae sedis</taxon>
        <taxon>Zoopagomycota</taxon>
        <taxon>Entomophthoromycotina</taxon>
        <taxon>Basidiobolomycetes</taxon>
        <taxon>Basidiobolales</taxon>
        <taxon>Basidiobolaceae</taxon>
        <taxon>Basidiobolus</taxon>
    </lineage>
</organism>
<evidence type="ECO:0000313" key="6">
    <source>
        <dbReference type="EMBL" id="ORX89966.1"/>
    </source>
</evidence>
<dbReference type="PROSITE" id="PS00518">
    <property type="entry name" value="ZF_RING_1"/>
    <property type="match status" value="1"/>
</dbReference>
<dbReference type="STRING" id="1314790.A0A1Y1XWW3"/>
<dbReference type="InterPro" id="IPR042448">
    <property type="entry name" value="CCNB1IP1"/>
</dbReference>
<evidence type="ECO:0000259" key="5">
    <source>
        <dbReference type="PROSITE" id="PS50089"/>
    </source>
</evidence>
<dbReference type="Gene3D" id="3.30.40.10">
    <property type="entry name" value="Zinc/RING finger domain, C3HC4 (zinc finger)"/>
    <property type="match status" value="1"/>
</dbReference>
<evidence type="ECO:0000256" key="3">
    <source>
        <dbReference type="ARBA" id="ARBA00022833"/>
    </source>
</evidence>
<dbReference type="Pfam" id="PF14634">
    <property type="entry name" value="zf-RING_5"/>
    <property type="match status" value="1"/>
</dbReference>
<name>A0A1Y1XWW3_9FUNG</name>
<keyword evidence="1" id="KW-0479">Metal-binding</keyword>
<dbReference type="PANTHER" id="PTHR14305:SF0">
    <property type="entry name" value="E3 UBIQUITIN-PROTEIN LIGASE CCNB1IP1"/>
    <property type="match status" value="1"/>
</dbReference>
<protein>
    <recommendedName>
        <fullName evidence="5">RING-type domain-containing protein</fullName>
    </recommendedName>
</protein>
<dbReference type="GO" id="GO:0000795">
    <property type="term" value="C:synaptonemal complex"/>
    <property type="evidence" value="ECO:0007669"/>
    <property type="project" value="InterPro"/>
</dbReference>
<evidence type="ECO:0000256" key="2">
    <source>
        <dbReference type="ARBA" id="ARBA00022771"/>
    </source>
</evidence>
<dbReference type="EMBL" id="MCFE01000122">
    <property type="protein sequence ID" value="ORX97993.1"/>
    <property type="molecule type" value="Genomic_DNA"/>
</dbReference>
<accession>A0A1Y1XWW3</accession>
<dbReference type="AlphaFoldDB" id="A0A1Y1XWW3"/>
<dbReference type="InParanoid" id="A0A1Y1XWW3"/>
<dbReference type="GO" id="GO:0007131">
    <property type="term" value="P:reciprocal meiotic recombination"/>
    <property type="evidence" value="ECO:0007669"/>
    <property type="project" value="InterPro"/>
</dbReference>
<comment type="caution">
    <text evidence="6">The sequence shown here is derived from an EMBL/GenBank/DDBJ whole genome shotgun (WGS) entry which is preliminary data.</text>
</comment>
<dbReference type="SUPFAM" id="SSF57850">
    <property type="entry name" value="RING/U-box"/>
    <property type="match status" value="1"/>
</dbReference>
<dbReference type="Proteomes" id="UP000193498">
    <property type="component" value="Unassembled WGS sequence"/>
</dbReference>
<reference evidence="6 8" key="1">
    <citation type="submission" date="2016-07" db="EMBL/GenBank/DDBJ databases">
        <title>Pervasive Adenine N6-methylation of Active Genes in Fungi.</title>
        <authorList>
            <consortium name="DOE Joint Genome Institute"/>
            <person name="Mondo S.J."/>
            <person name="Dannebaum R.O."/>
            <person name="Kuo R.C."/>
            <person name="Labutti K."/>
            <person name="Haridas S."/>
            <person name="Kuo A."/>
            <person name="Salamov A."/>
            <person name="Ahrendt S.R."/>
            <person name="Lipzen A."/>
            <person name="Sullivan W."/>
            <person name="Andreopoulos W.B."/>
            <person name="Clum A."/>
            <person name="Lindquist E."/>
            <person name="Daum C."/>
            <person name="Ramamoorthy G.K."/>
            <person name="Gryganskyi A."/>
            <person name="Culley D."/>
            <person name="Magnuson J.K."/>
            <person name="James T.Y."/>
            <person name="O'Malley M.A."/>
            <person name="Stajich J.E."/>
            <person name="Spatafora J.W."/>
            <person name="Visel A."/>
            <person name="Grigoriev I.V."/>
        </authorList>
    </citation>
    <scope>NUCLEOTIDE SEQUENCE [LARGE SCALE GENOMIC DNA]</scope>
    <source>
        <strain evidence="6 8">CBS 931.73</strain>
    </source>
</reference>
<evidence type="ECO:0000256" key="1">
    <source>
        <dbReference type="ARBA" id="ARBA00022723"/>
    </source>
</evidence>
<dbReference type="EMBL" id="MCFE01000409">
    <property type="protein sequence ID" value="ORX89966.1"/>
    <property type="molecule type" value="Genomic_DNA"/>
</dbReference>
<dbReference type="InterPro" id="IPR001841">
    <property type="entry name" value="Znf_RING"/>
</dbReference>
<dbReference type="PROSITE" id="PS50089">
    <property type="entry name" value="ZF_RING_2"/>
    <property type="match status" value="1"/>
</dbReference>
<gene>
    <name evidence="7" type="ORF">K493DRAFT_215045</name>
    <name evidence="6" type="ORF">K493DRAFT_231916</name>
</gene>
<dbReference type="GO" id="GO:0008270">
    <property type="term" value="F:zinc ion binding"/>
    <property type="evidence" value="ECO:0007669"/>
    <property type="project" value="UniProtKB-KW"/>
</dbReference>
<keyword evidence="3" id="KW-0862">Zinc</keyword>
<sequence length="148" mass="16673">MDVDLHCNNVRCRRGVYSVGRACVTSCSHLFCVECANEAFSVASTCPTCRTDLVQKNDIALIDLHPSEGYKSSILSGLRPEVVIEICSRALAFWTYQTTQEVYFQEAISKSFERQNILLENKLQAVAYDANLEISSRRVVVFSTMTLY</sequence>
<evidence type="ECO:0000313" key="8">
    <source>
        <dbReference type="Proteomes" id="UP000193498"/>
    </source>
</evidence>
<dbReference type="PANTHER" id="PTHR14305">
    <property type="entry name" value="E3 UBIQUITIN-PROTEIN LIGASE CCNB1IP1"/>
    <property type="match status" value="1"/>
</dbReference>
<dbReference type="GO" id="GO:0061630">
    <property type="term" value="F:ubiquitin protein ligase activity"/>
    <property type="evidence" value="ECO:0007669"/>
    <property type="project" value="InterPro"/>
</dbReference>
<proteinExistence type="predicted"/>
<keyword evidence="8" id="KW-1185">Reference proteome</keyword>
<evidence type="ECO:0000313" key="7">
    <source>
        <dbReference type="EMBL" id="ORX97993.1"/>
    </source>
</evidence>